<evidence type="ECO:0000313" key="2">
    <source>
        <dbReference type="EMBL" id="CAB4135169.1"/>
    </source>
</evidence>
<accession>A0A6J5LU07</accession>
<evidence type="ECO:0000313" key="1">
    <source>
        <dbReference type="EMBL" id="CAB4130749.1"/>
    </source>
</evidence>
<reference evidence="2" key="1">
    <citation type="submission" date="2020-04" db="EMBL/GenBank/DDBJ databases">
        <authorList>
            <person name="Chiriac C."/>
            <person name="Salcher M."/>
            <person name="Ghai R."/>
            <person name="Kavagutti S V."/>
        </authorList>
    </citation>
    <scope>NUCLEOTIDE SEQUENCE</scope>
</reference>
<dbReference type="EMBL" id="LR796294">
    <property type="protein sequence ID" value="CAB4135169.1"/>
    <property type="molecule type" value="Genomic_DNA"/>
</dbReference>
<dbReference type="EMBL" id="LR796249">
    <property type="protein sequence ID" value="CAB4130749.1"/>
    <property type="molecule type" value="Genomic_DNA"/>
</dbReference>
<gene>
    <name evidence="1" type="ORF">UFOVP127_19</name>
    <name evidence="2" type="ORF">UFOVP276_125</name>
</gene>
<name>A0A6J5LU07_9CAUD</name>
<sequence>MSIPTIRTTTHTVVVDNAGRNDLIIGTVVTCTDINAANTGHVYNWGFVDKPIGSVAAITGVSSASCSFTPDVTGTYFIRCTVDGTSFSEQVLGVPLAHTGARIPAFGEQTEYNGYGNTKGWHEALTTFMRVADQDLLGSIGPQGIQGPTTVAQSCILASFRG</sequence>
<protein>
    <submittedName>
        <fullName evidence="2">Uncharacterized protein</fullName>
    </submittedName>
</protein>
<proteinExistence type="predicted"/>
<organism evidence="2">
    <name type="scientific">uncultured Caudovirales phage</name>
    <dbReference type="NCBI Taxonomy" id="2100421"/>
    <lineage>
        <taxon>Viruses</taxon>
        <taxon>Duplodnaviria</taxon>
        <taxon>Heunggongvirae</taxon>
        <taxon>Uroviricota</taxon>
        <taxon>Caudoviricetes</taxon>
        <taxon>Peduoviridae</taxon>
        <taxon>Maltschvirus</taxon>
        <taxon>Maltschvirus maltsch</taxon>
    </lineage>
</organism>
<dbReference type="InterPro" id="IPR013783">
    <property type="entry name" value="Ig-like_fold"/>
</dbReference>
<dbReference type="Gene3D" id="2.60.40.10">
    <property type="entry name" value="Immunoglobulins"/>
    <property type="match status" value="1"/>
</dbReference>